<keyword evidence="1" id="KW-0805">Transcription regulation</keyword>
<dbReference type="InterPro" id="IPR036693">
    <property type="entry name" value="TF_LuxR_autoind-bd_dom_sf"/>
</dbReference>
<proteinExistence type="predicted"/>
<comment type="caution">
    <text evidence="5">The sequence shown here is derived from an EMBL/GenBank/DDBJ whole genome shotgun (WGS) entry which is preliminary data.</text>
</comment>
<organism evidence="5 6">
    <name type="scientific">Parachitinimonas caeni</name>
    <dbReference type="NCBI Taxonomy" id="3031301"/>
    <lineage>
        <taxon>Bacteria</taxon>
        <taxon>Pseudomonadati</taxon>
        <taxon>Pseudomonadota</taxon>
        <taxon>Betaproteobacteria</taxon>
        <taxon>Neisseriales</taxon>
        <taxon>Chitinibacteraceae</taxon>
        <taxon>Parachitinimonas</taxon>
    </lineage>
</organism>
<evidence type="ECO:0000256" key="3">
    <source>
        <dbReference type="ARBA" id="ARBA00023163"/>
    </source>
</evidence>
<accession>A0ABT7DU79</accession>
<dbReference type="InterPro" id="IPR005143">
    <property type="entry name" value="TF_LuxR_autoind-bd_dom"/>
</dbReference>
<gene>
    <name evidence="5" type="ORF">PZA18_01240</name>
</gene>
<evidence type="ECO:0000256" key="2">
    <source>
        <dbReference type="ARBA" id="ARBA00023125"/>
    </source>
</evidence>
<dbReference type="Gene3D" id="3.30.450.80">
    <property type="entry name" value="Transcription factor LuxR-like, autoinducer-binding domain"/>
    <property type="match status" value="1"/>
</dbReference>
<dbReference type="RefSeq" id="WP_284098944.1">
    <property type="nucleotide sequence ID" value="NZ_JARRAF010000001.1"/>
</dbReference>
<keyword evidence="6" id="KW-1185">Reference proteome</keyword>
<dbReference type="Proteomes" id="UP001172778">
    <property type="component" value="Unassembled WGS sequence"/>
</dbReference>
<evidence type="ECO:0000256" key="1">
    <source>
        <dbReference type="ARBA" id="ARBA00023015"/>
    </source>
</evidence>
<evidence type="ECO:0000259" key="4">
    <source>
        <dbReference type="Pfam" id="PF03472"/>
    </source>
</evidence>
<name>A0ABT7DU79_9NEIS</name>
<feature type="domain" description="Transcription factor LuxR-like autoinducer-binding" evidence="4">
    <location>
        <begin position="13"/>
        <end position="152"/>
    </location>
</feature>
<reference evidence="5" key="1">
    <citation type="submission" date="2023-03" db="EMBL/GenBank/DDBJ databases">
        <title>Chitinimonas shenzhenensis gen. nov., sp. nov., a novel member of family Burkholderiaceae isolated from activated sludge collected in Shen Zhen, China.</title>
        <authorList>
            <person name="Wang X."/>
        </authorList>
    </citation>
    <scope>NUCLEOTIDE SEQUENCE</scope>
    <source>
        <strain evidence="5">DQS-5</strain>
    </source>
</reference>
<keyword evidence="2" id="KW-0238">DNA-binding</keyword>
<dbReference type="Pfam" id="PF03472">
    <property type="entry name" value="Autoind_bind"/>
    <property type="match status" value="1"/>
</dbReference>
<dbReference type="SUPFAM" id="SSF75516">
    <property type="entry name" value="Pheromone-binding domain of LuxR-like quorum-sensing transcription factors"/>
    <property type="match status" value="1"/>
</dbReference>
<evidence type="ECO:0000313" key="5">
    <source>
        <dbReference type="EMBL" id="MDK2122665.1"/>
    </source>
</evidence>
<dbReference type="EMBL" id="JARRAF010000001">
    <property type="protein sequence ID" value="MDK2122665.1"/>
    <property type="molecule type" value="Genomic_DNA"/>
</dbReference>
<sequence length="230" mass="25121">MSNFLAELASAKSEREIRTLLRQIADHAGFETYALAVGHAPEKGLPTTVWHNFPQGWDGVGEPGMVERDPVARLVRAPNPAPVIWGQTLYWREGASDLWELFSSKGIRSGIDVPIRNPDGTRLVLTLATDQDNLPRGEELIRQMNVAVGAAHCFGAVVPGIVEAQQFAASLPRNHFDLLCYVLDGLPLEALSRRFQRTERQILSLLRQLAHSAGLGSPMAAAVLATRGTL</sequence>
<evidence type="ECO:0000313" key="6">
    <source>
        <dbReference type="Proteomes" id="UP001172778"/>
    </source>
</evidence>
<protein>
    <submittedName>
        <fullName evidence="5">Autoinducer binding domain-containing protein</fullName>
    </submittedName>
</protein>
<keyword evidence="3" id="KW-0804">Transcription</keyword>